<evidence type="ECO:0000256" key="1">
    <source>
        <dbReference type="ARBA" id="ARBA00004141"/>
    </source>
</evidence>
<accession>A0A4U6X7Z4</accession>
<feature type="transmembrane region" description="Helical" evidence="6">
    <location>
        <begin position="48"/>
        <end position="72"/>
    </location>
</feature>
<dbReference type="GO" id="GO:0022857">
    <property type="term" value="F:transmembrane transporter activity"/>
    <property type="evidence" value="ECO:0007669"/>
    <property type="project" value="InterPro"/>
</dbReference>
<feature type="transmembrane region" description="Helical" evidence="6">
    <location>
        <begin position="181"/>
        <end position="202"/>
    </location>
</feature>
<reference evidence="7 8" key="1">
    <citation type="journal article" date="2019" name="PLoS ONE">
        <title>Comparative genome analysis indicates high evolutionary potential of pathogenicity genes in Colletotrichum tanaceti.</title>
        <authorList>
            <person name="Lelwala R.V."/>
            <person name="Korhonen P.K."/>
            <person name="Young N.D."/>
            <person name="Scott J.B."/>
            <person name="Ades P.A."/>
            <person name="Gasser R.B."/>
            <person name="Taylor P.W.J."/>
        </authorList>
    </citation>
    <scope>NUCLEOTIDE SEQUENCE [LARGE SCALE GENOMIC DNA]</scope>
    <source>
        <strain evidence="7">BRIP57314</strain>
    </source>
</reference>
<evidence type="ECO:0000256" key="5">
    <source>
        <dbReference type="ARBA" id="ARBA00023136"/>
    </source>
</evidence>
<dbReference type="Proteomes" id="UP000310108">
    <property type="component" value="Unassembled WGS sequence"/>
</dbReference>
<dbReference type="GO" id="GO:0016020">
    <property type="term" value="C:membrane"/>
    <property type="evidence" value="ECO:0007669"/>
    <property type="project" value="UniProtKB-SubCell"/>
</dbReference>
<comment type="caution">
    <text evidence="7">The sequence shown here is derived from an EMBL/GenBank/DDBJ whole genome shotgun (WGS) entry which is preliminary data.</text>
</comment>
<name>A0A4U6X7Z4_9PEZI</name>
<feature type="transmembrane region" description="Helical" evidence="6">
    <location>
        <begin position="223"/>
        <end position="253"/>
    </location>
</feature>
<dbReference type="InterPro" id="IPR011701">
    <property type="entry name" value="MFS"/>
</dbReference>
<keyword evidence="4 6" id="KW-1133">Transmembrane helix</keyword>
<dbReference type="FunFam" id="1.20.1250.20:FF:000106">
    <property type="entry name" value="MFS transporter, putative"/>
    <property type="match status" value="1"/>
</dbReference>
<dbReference type="EMBL" id="PJEX01000293">
    <property type="protein sequence ID" value="TKW51612.1"/>
    <property type="molecule type" value="Genomic_DNA"/>
</dbReference>
<evidence type="ECO:0000313" key="8">
    <source>
        <dbReference type="Proteomes" id="UP000310108"/>
    </source>
</evidence>
<dbReference type="PANTHER" id="PTHR43791:SF65">
    <property type="entry name" value="MAJOR FACILITATOR SUPERFAMILY (MFS) PROFILE DOMAIN-CONTAINING PROTEIN-RELATED"/>
    <property type="match status" value="1"/>
</dbReference>
<dbReference type="SUPFAM" id="SSF103473">
    <property type="entry name" value="MFS general substrate transporter"/>
    <property type="match status" value="1"/>
</dbReference>
<keyword evidence="5 6" id="KW-0472">Membrane</keyword>
<dbReference type="AlphaFoldDB" id="A0A4U6X7Z4"/>
<protein>
    <submittedName>
        <fullName evidence="7">Putative transporter</fullName>
    </submittedName>
</protein>
<organism evidence="7 8">
    <name type="scientific">Colletotrichum tanaceti</name>
    <dbReference type="NCBI Taxonomy" id="1306861"/>
    <lineage>
        <taxon>Eukaryota</taxon>
        <taxon>Fungi</taxon>
        <taxon>Dikarya</taxon>
        <taxon>Ascomycota</taxon>
        <taxon>Pezizomycotina</taxon>
        <taxon>Sordariomycetes</taxon>
        <taxon>Hypocreomycetidae</taxon>
        <taxon>Glomerellales</taxon>
        <taxon>Glomerellaceae</taxon>
        <taxon>Colletotrichum</taxon>
        <taxon>Colletotrichum destructivum species complex</taxon>
    </lineage>
</organism>
<evidence type="ECO:0000256" key="6">
    <source>
        <dbReference type="SAM" id="Phobius"/>
    </source>
</evidence>
<keyword evidence="2" id="KW-0813">Transport</keyword>
<dbReference type="Pfam" id="PF07690">
    <property type="entry name" value="MFS_1"/>
    <property type="match status" value="1"/>
</dbReference>
<keyword evidence="3 6" id="KW-0812">Transmembrane</keyword>
<dbReference type="STRING" id="1306861.A0A4U6X7Z4"/>
<comment type="subcellular location">
    <subcellularLocation>
        <location evidence="1">Membrane</location>
        <topology evidence="1">Multi-pass membrane protein</topology>
    </subcellularLocation>
</comment>
<dbReference type="PANTHER" id="PTHR43791">
    <property type="entry name" value="PERMEASE-RELATED"/>
    <property type="match status" value="1"/>
</dbReference>
<evidence type="ECO:0000256" key="3">
    <source>
        <dbReference type="ARBA" id="ARBA00022692"/>
    </source>
</evidence>
<sequence length="363" mass="41624">MPSVYDDPSIASQYKPQDNWQNLRRFNPSARWTWAEENDVIRRTDWRIMIWACIMANYNLGNTLFSLSFLCAELPSQLVSKWAGPDRWIPTQLVLWSLVAACQFKLNGLASFLVCRCLLGFLQAGFIPDIILYLSYFYKHAEMTIRLGFFWMAMTFADILCALFAYGILHMRGVHGHEGWRWLFLIEGLLTMVIGLFSFLLMPAGPTQTASWFRVYLTLSLRGLGFSTFHTNLLVIPSQVLSTLSMMLLLWTAERTKQFLGWSAFSQIWMLPFLMWLRVVDITKASRWTVWAVMTLMLTKPQPHPIQVNLVSRNSNAVRSRTVSAALYNMCVQVGTIIGSKIYRTDDAPTYRRGNGVLLAIVA</sequence>
<dbReference type="Gene3D" id="1.20.1250.20">
    <property type="entry name" value="MFS general substrate transporter like domains"/>
    <property type="match status" value="1"/>
</dbReference>
<evidence type="ECO:0000256" key="2">
    <source>
        <dbReference type="ARBA" id="ARBA00022448"/>
    </source>
</evidence>
<evidence type="ECO:0000313" key="7">
    <source>
        <dbReference type="EMBL" id="TKW51612.1"/>
    </source>
</evidence>
<evidence type="ECO:0000256" key="4">
    <source>
        <dbReference type="ARBA" id="ARBA00022989"/>
    </source>
</evidence>
<dbReference type="InterPro" id="IPR036259">
    <property type="entry name" value="MFS_trans_sf"/>
</dbReference>
<feature type="transmembrane region" description="Helical" evidence="6">
    <location>
        <begin position="259"/>
        <end position="277"/>
    </location>
</feature>
<gene>
    <name evidence="7" type="primary">YIL166C</name>
    <name evidence="7" type="ORF">CTA1_3598</name>
</gene>
<feature type="transmembrane region" description="Helical" evidence="6">
    <location>
        <begin position="120"/>
        <end position="138"/>
    </location>
</feature>
<keyword evidence="8" id="KW-1185">Reference proteome</keyword>
<feature type="transmembrane region" description="Helical" evidence="6">
    <location>
        <begin position="150"/>
        <end position="169"/>
    </location>
</feature>
<proteinExistence type="predicted"/>